<reference evidence="1 2" key="1">
    <citation type="journal article" date="2025" name="Int. J. Syst. Evol. Microbiol.">
        <title>Desulfovibrio falkowii sp. nov., Porphyromonas miyakawae sp. nov., Mediterraneibacter flintii sp. nov. and Owariibacterium komagatae gen. nov., sp. nov., isolated from human faeces.</title>
        <authorList>
            <person name="Hamaguchi T."/>
            <person name="Ohara M."/>
            <person name="Hisatomi A."/>
            <person name="Sekiguchi K."/>
            <person name="Takeda J.I."/>
            <person name="Ueyama J."/>
            <person name="Ito M."/>
            <person name="Nishiwaki H."/>
            <person name="Ogi T."/>
            <person name="Hirayama M."/>
            <person name="Ohkuma M."/>
            <person name="Sakamoto M."/>
            <person name="Ohno K."/>
        </authorList>
    </citation>
    <scope>NUCLEOTIDE SEQUENCE [LARGE SCALE GENOMIC DNA]</scope>
    <source>
        <strain evidence="1 2">13CB8C</strain>
    </source>
</reference>
<protein>
    <submittedName>
        <fullName evidence="1">Uncharacterized protein</fullName>
    </submittedName>
</protein>
<keyword evidence="2" id="KW-1185">Reference proteome</keyword>
<evidence type="ECO:0000313" key="1">
    <source>
        <dbReference type="EMBL" id="GAB1254837.1"/>
    </source>
</evidence>
<dbReference type="EMBL" id="BAAFSG010000001">
    <property type="protein sequence ID" value="GAB1254837.1"/>
    <property type="molecule type" value="Genomic_DNA"/>
</dbReference>
<evidence type="ECO:0000313" key="2">
    <source>
        <dbReference type="Proteomes" id="UP001628192"/>
    </source>
</evidence>
<comment type="caution">
    <text evidence="1">The sequence shown here is derived from an EMBL/GenBank/DDBJ whole genome shotgun (WGS) entry which is preliminary data.</text>
</comment>
<accession>A0ABQ0EB59</accession>
<gene>
    <name evidence="1" type="ORF">Defa_23240</name>
</gene>
<dbReference type="Proteomes" id="UP001628192">
    <property type="component" value="Unassembled WGS sequence"/>
</dbReference>
<name>A0ABQ0EB59_9BACT</name>
<organism evidence="1 2">
    <name type="scientific">Desulfovibrio falkowii</name>
    <dbReference type="NCBI Taxonomy" id="3136602"/>
    <lineage>
        <taxon>Bacteria</taxon>
        <taxon>Pseudomonadati</taxon>
        <taxon>Thermodesulfobacteriota</taxon>
        <taxon>Desulfovibrionia</taxon>
        <taxon>Desulfovibrionales</taxon>
        <taxon>Desulfovibrionaceae</taxon>
        <taxon>Desulfovibrio</taxon>
    </lineage>
</organism>
<proteinExistence type="predicted"/>
<sequence length="164" mass="18946">MACLGWYRNACLNWCKDILEESRFADQKYLNSFPEMFSQVHIMQHTGGGVAPWNLKDSSVVKGYAGPCINNLPIIFYHAHGFKRLIGPFFSSGLANYATTVSSKELLFFLKKYARALTFAEKKIRGLFNELKLDGIRYNTKNSWFSLIKKVIHEYKYKTLIISR</sequence>